<accession>A0A0F9FZ26</accession>
<evidence type="ECO:0000313" key="1">
    <source>
        <dbReference type="EMBL" id="KKL91669.1"/>
    </source>
</evidence>
<organism evidence="1">
    <name type="scientific">marine sediment metagenome</name>
    <dbReference type="NCBI Taxonomy" id="412755"/>
    <lineage>
        <taxon>unclassified sequences</taxon>
        <taxon>metagenomes</taxon>
        <taxon>ecological metagenomes</taxon>
    </lineage>
</organism>
<comment type="caution">
    <text evidence="1">The sequence shown here is derived from an EMBL/GenBank/DDBJ whole genome shotgun (WGS) entry which is preliminary data.</text>
</comment>
<proteinExistence type="predicted"/>
<dbReference type="AlphaFoldDB" id="A0A0F9FZ26"/>
<name>A0A0F9FZ26_9ZZZZ</name>
<gene>
    <name evidence="1" type="ORF">LCGC14_1892370</name>
</gene>
<sequence>MATKNAKIDKIEHGVEHIFAKSDARVESGCDPVQADWQATLSY</sequence>
<protein>
    <submittedName>
        <fullName evidence="1">Uncharacterized protein</fullName>
    </submittedName>
</protein>
<dbReference type="EMBL" id="LAZR01019672">
    <property type="protein sequence ID" value="KKL91669.1"/>
    <property type="molecule type" value="Genomic_DNA"/>
</dbReference>
<reference evidence="1" key="1">
    <citation type="journal article" date="2015" name="Nature">
        <title>Complex archaea that bridge the gap between prokaryotes and eukaryotes.</title>
        <authorList>
            <person name="Spang A."/>
            <person name="Saw J.H."/>
            <person name="Jorgensen S.L."/>
            <person name="Zaremba-Niedzwiedzka K."/>
            <person name="Martijn J."/>
            <person name="Lind A.E."/>
            <person name="van Eijk R."/>
            <person name="Schleper C."/>
            <person name="Guy L."/>
            <person name="Ettema T.J."/>
        </authorList>
    </citation>
    <scope>NUCLEOTIDE SEQUENCE</scope>
</reference>